<dbReference type="GO" id="GO:0005737">
    <property type="term" value="C:cytoplasm"/>
    <property type="evidence" value="ECO:0007669"/>
    <property type="project" value="TreeGrafter"/>
</dbReference>
<reference evidence="2 3" key="1">
    <citation type="journal article" date="2023" name="BMC Biol.">
        <title>The compact genome of the sponge Oopsacas minuta (Hexactinellida) is lacking key metazoan core genes.</title>
        <authorList>
            <person name="Santini S."/>
            <person name="Schenkelaars Q."/>
            <person name="Jourda C."/>
            <person name="Duchesne M."/>
            <person name="Belahbib H."/>
            <person name="Rocher C."/>
            <person name="Selva M."/>
            <person name="Riesgo A."/>
            <person name="Vervoort M."/>
            <person name="Leys S.P."/>
            <person name="Kodjabachian L."/>
            <person name="Le Bivic A."/>
            <person name="Borchiellini C."/>
            <person name="Claverie J.M."/>
            <person name="Renard E."/>
        </authorList>
    </citation>
    <scope>NUCLEOTIDE SEQUENCE [LARGE SCALE GENOMIC DNA]</scope>
    <source>
        <strain evidence="2">SPO-2</strain>
    </source>
</reference>
<comment type="caution">
    <text evidence="2">The sequence shown here is derived from an EMBL/GenBank/DDBJ whole genome shotgun (WGS) entry which is preliminary data.</text>
</comment>
<organism evidence="2 3">
    <name type="scientific">Oopsacas minuta</name>
    <dbReference type="NCBI Taxonomy" id="111878"/>
    <lineage>
        <taxon>Eukaryota</taxon>
        <taxon>Metazoa</taxon>
        <taxon>Porifera</taxon>
        <taxon>Hexactinellida</taxon>
        <taxon>Hexasterophora</taxon>
        <taxon>Lyssacinosida</taxon>
        <taxon>Leucopsacidae</taxon>
        <taxon>Oopsacas</taxon>
    </lineage>
</organism>
<evidence type="ECO:0000313" key="3">
    <source>
        <dbReference type="Proteomes" id="UP001165289"/>
    </source>
</evidence>
<keyword evidence="3" id="KW-1185">Reference proteome</keyword>
<dbReference type="GO" id="GO:0045159">
    <property type="term" value="F:myosin II binding"/>
    <property type="evidence" value="ECO:0007669"/>
    <property type="project" value="TreeGrafter"/>
</dbReference>
<name>A0AAV7KCG4_9METZ</name>
<dbReference type="PANTHER" id="PTHR10241">
    <property type="entry name" value="LETHAL 2 GIANT LARVAE PROTEIN"/>
    <property type="match status" value="1"/>
</dbReference>
<dbReference type="EMBL" id="JAKMXF010000088">
    <property type="protein sequence ID" value="KAI6658550.1"/>
    <property type="molecule type" value="Genomic_DNA"/>
</dbReference>
<dbReference type="InterPro" id="IPR013905">
    <property type="entry name" value="Lgl_C_dom"/>
</dbReference>
<dbReference type="GO" id="GO:0019905">
    <property type="term" value="F:syntaxin binding"/>
    <property type="evidence" value="ECO:0007669"/>
    <property type="project" value="TreeGrafter"/>
</dbReference>
<dbReference type="PANTHER" id="PTHR10241:SF25">
    <property type="entry name" value="TOMOSYN, ISOFORM C"/>
    <property type="match status" value="1"/>
</dbReference>
<dbReference type="Proteomes" id="UP001165289">
    <property type="component" value="Unassembled WGS sequence"/>
</dbReference>
<gene>
    <name evidence="2" type="ORF">LOD99_15350</name>
</gene>
<evidence type="ECO:0000313" key="2">
    <source>
        <dbReference type="EMBL" id="KAI6658550.1"/>
    </source>
</evidence>
<dbReference type="AlphaFoldDB" id="A0AAV7KCG4"/>
<accession>A0AAV7KCG4</accession>
<dbReference type="Pfam" id="PF08596">
    <property type="entry name" value="Lgl_C"/>
    <property type="match status" value="1"/>
</dbReference>
<feature type="domain" description="Lethal giant larvae (Lgl)-like C-terminal" evidence="1">
    <location>
        <begin position="30"/>
        <end position="234"/>
    </location>
</feature>
<evidence type="ECO:0000259" key="1">
    <source>
        <dbReference type="Pfam" id="PF08596"/>
    </source>
</evidence>
<dbReference type="GO" id="GO:0006887">
    <property type="term" value="P:exocytosis"/>
    <property type="evidence" value="ECO:0007669"/>
    <property type="project" value="TreeGrafter"/>
</dbReference>
<proteinExistence type="predicted"/>
<dbReference type="GO" id="GO:0006893">
    <property type="term" value="P:Golgi to plasma membrane transport"/>
    <property type="evidence" value="ECO:0007669"/>
    <property type="project" value="TreeGrafter"/>
</dbReference>
<dbReference type="GO" id="GO:0005096">
    <property type="term" value="F:GTPase activator activity"/>
    <property type="evidence" value="ECO:0007669"/>
    <property type="project" value="TreeGrafter"/>
</dbReference>
<protein>
    <submittedName>
        <fullName evidence="2">Lethal(2) giant larvae protein-like protein 1 isoform X2</fullName>
    </submittedName>
</protein>
<dbReference type="GO" id="GO:0005886">
    <property type="term" value="C:plasma membrane"/>
    <property type="evidence" value="ECO:0007669"/>
    <property type="project" value="TreeGrafter"/>
</dbReference>
<sequence length="265" mass="29246">MRGRPSMRGAHGRGTIPIHPIAQQSQQGNALTVVKCLTFTTTFISGSNAQLCLWAGTSEGSVLRMSISVPSKGNRKNRITEVNLVGKPLYLRRASALTRITVLDAANQVQLPVGAKGIRGPHTVLMCSEDYIKIMNLPGMKKKSKERLRIDENDDLRLIRTELLSVNGVMCLTTLDTEGQLSIYSLPDMKLLYRIPIIEPTDCRALKSMCMTPSGLIISQSSQLQFQKYSLIEISRFLRIATLGEGVSSPKSEKSSQSFHSQKLI</sequence>